<proteinExistence type="predicted"/>
<dbReference type="OrthoDB" id="7062159at2"/>
<gene>
    <name evidence="1" type="ORF">ESZ36_20080</name>
</gene>
<evidence type="ECO:0000313" key="2">
    <source>
        <dbReference type="Proteomes" id="UP000321822"/>
    </source>
</evidence>
<comment type="caution">
    <text evidence="1">The sequence shown here is derived from an EMBL/GenBank/DDBJ whole genome shotgun (WGS) entry which is preliminary data.</text>
</comment>
<sequence length="112" mass="12410">MSDDDLKNIPADVISLSLDSEKITDKGISNLPFLYCIKSLNLESTQITNESIKVICKFTTLEKLWLNHASKKGEYEFNDLTDLTDLNFVSLAGTGESIEIDHLSGNLGSIRT</sequence>
<protein>
    <recommendedName>
        <fullName evidence="3">Leucine-rich repeat domain-containing protein</fullName>
    </recommendedName>
</protein>
<dbReference type="AlphaFoldDB" id="A0A5C6Q6J4"/>
<dbReference type="RefSeq" id="WP_146791161.1">
    <property type="nucleotide sequence ID" value="NZ_VOLT01000013.1"/>
</dbReference>
<evidence type="ECO:0008006" key="3">
    <source>
        <dbReference type="Google" id="ProtNLM"/>
    </source>
</evidence>
<dbReference type="InterPro" id="IPR032675">
    <property type="entry name" value="LRR_dom_sf"/>
</dbReference>
<name>A0A5C6Q6J4_9GAMM</name>
<dbReference type="SUPFAM" id="SSF52058">
    <property type="entry name" value="L domain-like"/>
    <property type="match status" value="1"/>
</dbReference>
<dbReference type="EMBL" id="VOLT01000013">
    <property type="protein sequence ID" value="TWX64595.1"/>
    <property type="molecule type" value="Genomic_DNA"/>
</dbReference>
<dbReference type="Gene3D" id="3.80.10.10">
    <property type="entry name" value="Ribonuclease Inhibitor"/>
    <property type="match status" value="1"/>
</dbReference>
<accession>A0A5C6Q6J4</accession>
<reference evidence="1 2" key="1">
    <citation type="submission" date="2019-07" db="EMBL/GenBank/DDBJ databases">
        <title>Genomes of sea-ice associated Colwellia species.</title>
        <authorList>
            <person name="Bowman J.P."/>
        </authorList>
    </citation>
    <scope>NUCLEOTIDE SEQUENCE [LARGE SCALE GENOMIC DNA]</scope>
    <source>
        <strain evidence="1 2">ACAM 459</strain>
    </source>
</reference>
<organism evidence="1 2">
    <name type="scientific">Colwellia demingiae</name>
    <dbReference type="NCBI Taxonomy" id="89401"/>
    <lineage>
        <taxon>Bacteria</taxon>
        <taxon>Pseudomonadati</taxon>
        <taxon>Pseudomonadota</taxon>
        <taxon>Gammaproteobacteria</taxon>
        <taxon>Alteromonadales</taxon>
        <taxon>Colwelliaceae</taxon>
        <taxon>Colwellia</taxon>
    </lineage>
</organism>
<evidence type="ECO:0000313" key="1">
    <source>
        <dbReference type="EMBL" id="TWX64595.1"/>
    </source>
</evidence>
<keyword evidence="2" id="KW-1185">Reference proteome</keyword>
<dbReference type="Proteomes" id="UP000321822">
    <property type="component" value="Unassembled WGS sequence"/>
</dbReference>